<proteinExistence type="predicted"/>
<keyword evidence="2" id="KW-1185">Reference proteome</keyword>
<dbReference type="Proteomes" id="UP000182658">
    <property type="component" value="Unassembled WGS sequence"/>
</dbReference>
<dbReference type="InParanoid" id="A0A1J7JSZ6"/>
<reference evidence="1 2" key="1">
    <citation type="submission" date="2016-10" db="EMBL/GenBank/DDBJ databases">
        <title>Draft genome sequence of Coniochaeta ligniaria NRRL30616, a lignocellulolytic fungus for bioabatement of inhibitors in plant biomass hydrolysates.</title>
        <authorList>
            <consortium name="DOE Joint Genome Institute"/>
            <person name="Jimenez D.J."/>
            <person name="Hector R.E."/>
            <person name="Riley R."/>
            <person name="Sun H."/>
            <person name="Grigoriev I.V."/>
            <person name="Van Elsas J.D."/>
            <person name="Nichols N.N."/>
        </authorList>
    </citation>
    <scope>NUCLEOTIDE SEQUENCE [LARGE SCALE GENOMIC DNA]</scope>
    <source>
        <strain evidence="1 2">NRRL 30616</strain>
    </source>
</reference>
<protein>
    <submittedName>
        <fullName evidence="1">Uncharacterized protein</fullName>
    </submittedName>
</protein>
<gene>
    <name evidence="1" type="ORF">CONLIGDRAFT_163089</name>
</gene>
<dbReference type="AlphaFoldDB" id="A0A1J7JSZ6"/>
<evidence type="ECO:0000313" key="2">
    <source>
        <dbReference type="Proteomes" id="UP000182658"/>
    </source>
</evidence>
<evidence type="ECO:0000313" key="1">
    <source>
        <dbReference type="EMBL" id="OIW33120.1"/>
    </source>
</evidence>
<sequence>MEGRSPQPQLAIIKADLASFLLQHPPPSQSSLEQSHCCTSECELVKLQQLVRAWSYWWRSEPCWHKWEMEKGTSHGADMLDVALAGETCVLSCAVGCMCAILEHIRRLRHFLSWPACCERTRLLLLGGSISIPAAG</sequence>
<organism evidence="1 2">
    <name type="scientific">Coniochaeta ligniaria NRRL 30616</name>
    <dbReference type="NCBI Taxonomy" id="1408157"/>
    <lineage>
        <taxon>Eukaryota</taxon>
        <taxon>Fungi</taxon>
        <taxon>Dikarya</taxon>
        <taxon>Ascomycota</taxon>
        <taxon>Pezizomycotina</taxon>
        <taxon>Sordariomycetes</taxon>
        <taxon>Sordariomycetidae</taxon>
        <taxon>Coniochaetales</taxon>
        <taxon>Coniochaetaceae</taxon>
        <taxon>Coniochaeta</taxon>
    </lineage>
</organism>
<name>A0A1J7JSZ6_9PEZI</name>
<accession>A0A1J7JSZ6</accession>
<dbReference type="EMBL" id="KV875094">
    <property type="protein sequence ID" value="OIW33120.1"/>
    <property type="molecule type" value="Genomic_DNA"/>
</dbReference>